<evidence type="ECO:0000313" key="4">
    <source>
        <dbReference type="Proteomes" id="UP000036987"/>
    </source>
</evidence>
<feature type="region of interest" description="Disordered" evidence="1">
    <location>
        <begin position="56"/>
        <end position="78"/>
    </location>
</feature>
<dbReference type="PANTHER" id="PTHR33264:SF8">
    <property type="entry name" value="EXPRESSED PROTEIN"/>
    <property type="match status" value="1"/>
</dbReference>
<proteinExistence type="predicted"/>
<keyword evidence="2" id="KW-0812">Transmembrane</keyword>
<dbReference type="Proteomes" id="UP000036987">
    <property type="component" value="Unassembled WGS sequence"/>
</dbReference>
<evidence type="ECO:0008006" key="5">
    <source>
        <dbReference type="Google" id="ProtNLM"/>
    </source>
</evidence>
<dbReference type="OMA" id="HNESFLM"/>
<sequence>MLSNTTTESAGRQQNYAEITGGVAVSCAAVCCCPFAILDFLVFAVVKLPAGLWRKARRKSKQKKKKKEENVEENHTVIETTTAMMTTTLPPLTTELEAFGNMDDDDIWESFANTGFWRSHSKKDV</sequence>
<gene>
    <name evidence="3" type="ORF">ZOSMA_87G00990</name>
</gene>
<organism evidence="3 4">
    <name type="scientific">Zostera marina</name>
    <name type="common">Eelgrass</name>
    <dbReference type="NCBI Taxonomy" id="29655"/>
    <lineage>
        <taxon>Eukaryota</taxon>
        <taxon>Viridiplantae</taxon>
        <taxon>Streptophyta</taxon>
        <taxon>Embryophyta</taxon>
        <taxon>Tracheophyta</taxon>
        <taxon>Spermatophyta</taxon>
        <taxon>Magnoliopsida</taxon>
        <taxon>Liliopsida</taxon>
        <taxon>Zosteraceae</taxon>
        <taxon>Zostera</taxon>
    </lineage>
</organism>
<name>A0A0K9NMP7_ZOSMR</name>
<keyword evidence="2" id="KW-1133">Transmembrane helix</keyword>
<evidence type="ECO:0000256" key="2">
    <source>
        <dbReference type="SAM" id="Phobius"/>
    </source>
</evidence>
<dbReference type="EMBL" id="LFYR01002091">
    <property type="protein sequence ID" value="KMZ57352.1"/>
    <property type="molecule type" value="Genomic_DNA"/>
</dbReference>
<keyword evidence="2" id="KW-0472">Membrane</keyword>
<accession>A0A0K9NMP7</accession>
<evidence type="ECO:0000256" key="1">
    <source>
        <dbReference type="SAM" id="MobiDB-lite"/>
    </source>
</evidence>
<protein>
    <recommendedName>
        <fullName evidence="5">Transmembrane protein</fullName>
    </recommendedName>
</protein>
<evidence type="ECO:0000313" key="3">
    <source>
        <dbReference type="EMBL" id="KMZ57352.1"/>
    </source>
</evidence>
<comment type="caution">
    <text evidence="3">The sequence shown here is derived from an EMBL/GenBank/DDBJ whole genome shotgun (WGS) entry which is preliminary data.</text>
</comment>
<keyword evidence="4" id="KW-1185">Reference proteome</keyword>
<feature type="compositionally biased region" description="Basic residues" evidence="1">
    <location>
        <begin position="56"/>
        <end position="66"/>
    </location>
</feature>
<reference evidence="4" key="1">
    <citation type="journal article" date="2016" name="Nature">
        <title>The genome of the seagrass Zostera marina reveals angiosperm adaptation to the sea.</title>
        <authorList>
            <person name="Olsen J.L."/>
            <person name="Rouze P."/>
            <person name="Verhelst B."/>
            <person name="Lin Y.-C."/>
            <person name="Bayer T."/>
            <person name="Collen J."/>
            <person name="Dattolo E."/>
            <person name="De Paoli E."/>
            <person name="Dittami S."/>
            <person name="Maumus F."/>
            <person name="Michel G."/>
            <person name="Kersting A."/>
            <person name="Lauritano C."/>
            <person name="Lohaus R."/>
            <person name="Toepel M."/>
            <person name="Tonon T."/>
            <person name="Vanneste K."/>
            <person name="Amirebrahimi M."/>
            <person name="Brakel J."/>
            <person name="Bostroem C."/>
            <person name="Chovatia M."/>
            <person name="Grimwood J."/>
            <person name="Jenkins J.W."/>
            <person name="Jueterbock A."/>
            <person name="Mraz A."/>
            <person name="Stam W.T."/>
            <person name="Tice H."/>
            <person name="Bornberg-Bauer E."/>
            <person name="Green P.J."/>
            <person name="Pearson G.A."/>
            <person name="Procaccini G."/>
            <person name="Duarte C.M."/>
            <person name="Schmutz J."/>
            <person name="Reusch T.B.H."/>
            <person name="Van de Peer Y."/>
        </authorList>
    </citation>
    <scope>NUCLEOTIDE SEQUENCE [LARGE SCALE GENOMIC DNA]</scope>
    <source>
        <strain evidence="4">cv. Finnish</strain>
    </source>
</reference>
<dbReference type="AlphaFoldDB" id="A0A0K9NMP7"/>
<dbReference type="PANTHER" id="PTHR33264">
    <property type="entry name" value="EXPRESSED PROTEIN"/>
    <property type="match status" value="1"/>
</dbReference>
<feature type="compositionally biased region" description="Basic and acidic residues" evidence="1">
    <location>
        <begin position="67"/>
        <end position="76"/>
    </location>
</feature>
<feature type="transmembrane region" description="Helical" evidence="2">
    <location>
        <begin position="23"/>
        <end position="53"/>
    </location>
</feature>